<name>A0A0D1ZM42_9EURO</name>
<sequence length="675" mass="75481">MKCDGTVPCATCQTTDSLCQYNPPIGSLPAAPLSWSLHDTNDPRTGDLDDIQMTSETNVGGDGNSHNAESLAMQMQNESFVSTSLDLEPNLDHVPSMSETGLPLIFSGAPAFQVPLEMPVNNNAVCEDHPVPSDAAHVHDLYPLPETGEMDDFWQNSQFWFDQSDLAWSEGLFDSNSPILLNRDLSSPLESLTTTMQEYFDRKSRASSPSLNKANKMWYSTPPNINDHNKDIIRIFEKIFRRNIPRTFSLFEATSTTGCRNRPAYILAMAAVGGLFCTVPGSAEVAKSMYNDARRLLLTSVNIRNSLDESHTSREDRLIVAKTFVLLALYGLCSGDKRSYEFVEVFHGNLIHSVQEYSRACQIYEQTDEMDNDNARLLEALYILDCYRVIIMQRPPSLARKYSESFSQTPTNRSRISQLHSVIADLASGGHAINSEIHRRFSLTSLASLSTFVWPAIYPQQNGYGTDKALLESLSPWKADFAEMACDTWLRQLYQPEHNDISHLVMYHMMGIMLHTNLTVLQCFAHSTPESTARDPKRCSVAKEIYAWTQDRNYTVARWHAEQMMESMEAALATSAAPQPQAMMQMHTSTASNTTRPAAVQANTESPRLTFESPHVPYAVYYAALVLWSAATTMRHTTASSSSTAQAQIARGERILSMHKVHVAKLLARVLSEIR</sequence>
<dbReference type="HOGENOM" id="CLU_025509_0_0_1"/>
<dbReference type="EMBL" id="KN846951">
    <property type="protein sequence ID" value="KIV87868.1"/>
    <property type="molecule type" value="Genomic_DNA"/>
</dbReference>
<evidence type="ECO:0008006" key="3">
    <source>
        <dbReference type="Google" id="ProtNLM"/>
    </source>
</evidence>
<dbReference type="Proteomes" id="UP000053599">
    <property type="component" value="Unassembled WGS sequence"/>
</dbReference>
<protein>
    <recommendedName>
        <fullName evidence="3">Transcription factor domain-containing protein</fullName>
    </recommendedName>
</protein>
<reference evidence="1 2" key="1">
    <citation type="submission" date="2015-01" db="EMBL/GenBank/DDBJ databases">
        <title>The Genome Sequence of Exophiala sideris CBS121828.</title>
        <authorList>
            <consortium name="The Broad Institute Genomics Platform"/>
            <person name="Cuomo C."/>
            <person name="de Hoog S."/>
            <person name="Gorbushina A."/>
            <person name="Stielow B."/>
            <person name="Teixiera M."/>
            <person name="Abouelleil A."/>
            <person name="Chapman S.B."/>
            <person name="Priest M."/>
            <person name="Young S.K."/>
            <person name="Wortman J."/>
            <person name="Nusbaum C."/>
            <person name="Birren B."/>
        </authorList>
    </citation>
    <scope>NUCLEOTIDE SEQUENCE [LARGE SCALE GENOMIC DNA]</scope>
    <source>
        <strain evidence="1 2">CBS 121828</strain>
    </source>
</reference>
<proteinExistence type="predicted"/>
<dbReference type="OrthoDB" id="10018191at2759"/>
<evidence type="ECO:0000313" key="2">
    <source>
        <dbReference type="Proteomes" id="UP000053599"/>
    </source>
</evidence>
<organism evidence="1 2">
    <name type="scientific">Exophiala sideris</name>
    <dbReference type="NCBI Taxonomy" id="1016849"/>
    <lineage>
        <taxon>Eukaryota</taxon>
        <taxon>Fungi</taxon>
        <taxon>Dikarya</taxon>
        <taxon>Ascomycota</taxon>
        <taxon>Pezizomycotina</taxon>
        <taxon>Eurotiomycetes</taxon>
        <taxon>Chaetothyriomycetidae</taxon>
        <taxon>Chaetothyriales</taxon>
        <taxon>Herpotrichiellaceae</taxon>
        <taxon>Exophiala</taxon>
    </lineage>
</organism>
<evidence type="ECO:0000313" key="1">
    <source>
        <dbReference type="EMBL" id="KIV87868.1"/>
    </source>
</evidence>
<accession>A0A0D1ZM42</accession>
<gene>
    <name evidence="1" type="ORF">PV11_03386</name>
</gene>
<dbReference type="STRING" id="1016849.A0A0D1ZM42"/>
<dbReference type="AlphaFoldDB" id="A0A0D1ZM42"/>
<dbReference type="CDD" id="cd12148">
    <property type="entry name" value="fungal_TF_MHR"/>
    <property type="match status" value="1"/>
</dbReference>